<dbReference type="RefSeq" id="WP_249655726.1">
    <property type="nucleotide sequence ID" value="NZ_JAMFMA010000001.1"/>
</dbReference>
<dbReference type="Proteomes" id="UP001203607">
    <property type="component" value="Unassembled WGS sequence"/>
</dbReference>
<keyword evidence="3" id="KW-1185">Reference proteome</keyword>
<proteinExistence type="predicted"/>
<keyword evidence="1" id="KW-0812">Transmembrane</keyword>
<evidence type="ECO:0000313" key="3">
    <source>
        <dbReference type="Proteomes" id="UP001203607"/>
    </source>
</evidence>
<name>A0ABT0PMC9_9FLAO</name>
<keyword evidence="1" id="KW-1133">Transmembrane helix</keyword>
<reference evidence="2 3" key="1">
    <citation type="submission" date="2022-05" db="EMBL/GenBank/DDBJ databases">
        <authorList>
            <person name="Park J.-S."/>
        </authorList>
    </citation>
    <scope>NUCLEOTIDE SEQUENCE [LARGE SCALE GENOMIC DNA]</scope>
    <source>
        <strain evidence="2 3">2012CJ35-5</strain>
    </source>
</reference>
<accession>A0ABT0PMC9</accession>
<sequence length="76" mass="9051">MGWLIVLFFFIVLPILGYLLFTGIFDMFFKAGDVDLNLSPRKYIDKSTHYHYHDNRQIHIDGERFNTLKKNTDENP</sequence>
<comment type="caution">
    <text evidence="2">The sequence shown here is derived from an EMBL/GenBank/DDBJ whole genome shotgun (WGS) entry which is preliminary data.</text>
</comment>
<dbReference type="EMBL" id="JAMFMA010000001">
    <property type="protein sequence ID" value="MCL6272539.1"/>
    <property type="molecule type" value="Genomic_DNA"/>
</dbReference>
<keyword evidence="1" id="KW-0472">Membrane</keyword>
<evidence type="ECO:0000256" key="1">
    <source>
        <dbReference type="SAM" id="Phobius"/>
    </source>
</evidence>
<gene>
    <name evidence="2" type="ORF">M3P19_00880</name>
</gene>
<protein>
    <submittedName>
        <fullName evidence="2">Uncharacterized protein</fullName>
    </submittedName>
</protein>
<organism evidence="2 3">
    <name type="scientific">Flagellimonas spongiicola</name>
    <dbReference type="NCBI Taxonomy" id="2942208"/>
    <lineage>
        <taxon>Bacteria</taxon>
        <taxon>Pseudomonadati</taxon>
        <taxon>Bacteroidota</taxon>
        <taxon>Flavobacteriia</taxon>
        <taxon>Flavobacteriales</taxon>
        <taxon>Flavobacteriaceae</taxon>
        <taxon>Flagellimonas</taxon>
    </lineage>
</organism>
<feature type="transmembrane region" description="Helical" evidence="1">
    <location>
        <begin position="6"/>
        <end position="29"/>
    </location>
</feature>
<evidence type="ECO:0000313" key="2">
    <source>
        <dbReference type="EMBL" id="MCL6272539.1"/>
    </source>
</evidence>